<dbReference type="Proteomes" id="UP001378188">
    <property type="component" value="Unassembled WGS sequence"/>
</dbReference>
<feature type="transmembrane region" description="Helical" evidence="6">
    <location>
        <begin position="462"/>
        <end position="483"/>
    </location>
</feature>
<feature type="transmembrane region" description="Helical" evidence="6">
    <location>
        <begin position="143"/>
        <end position="170"/>
    </location>
</feature>
<comment type="subcellular location">
    <subcellularLocation>
        <location evidence="1">Membrane</location>
        <topology evidence="1">Multi-pass membrane protein</topology>
    </subcellularLocation>
</comment>
<dbReference type="Gene3D" id="1.20.1250.20">
    <property type="entry name" value="MFS general substrate transporter like domains"/>
    <property type="match status" value="1"/>
</dbReference>
<dbReference type="InterPro" id="IPR050930">
    <property type="entry name" value="MFS_Vesicular_Transporter"/>
</dbReference>
<dbReference type="PROSITE" id="PS50850">
    <property type="entry name" value="MFS"/>
    <property type="match status" value="1"/>
</dbReference>
<evidence type="ECO:0000256" key="1">
    <source>
        <dbReference type="ARBA" id="ARBA00004141"/>
    </source>
</evidence>
<dbReference type="InterPro" id="IPR020846">
    <property type="entry name" value="MFS_dom"/>
</dbReference>
<keyword evidence="3 6" id="KW-0812">Transmembrane</keyword>
<evidence type="ECO:0000256" key="6">
    <source>
        <dbReference type="SAM" id="Phobius"/>
    </source>
</evidence>
<dbReference type="GO" id="GO:0016020">
    <property type="term" value="C:membrane"/>
    <property type="evidence" value="ECO:0007669"/>
    <property type="project" value="UniProtKB-SubCell"/>
</dbReference>
<dbReference type="GO" id="GO:0022857">
    <property type="term" value="F:transmembrane transporter activity"/>
    <property type="evidence" value="ECO:0007669"/>
    <property type="project" value="InterPro"/>
</dbReference>
<dbReference type="PANTHER" id="PTHR23506">
    <property type="entry name" value="GH10249P"/>
    <property type="match status" value="1"/>
</dbReference>
<dbReference type="InterPro" id="IPR036259">
    <property type="entry name" value="MFS_trans_sf"/>
</dbReference>
<keyword evidence="5 6" id="KW-0472">Membrane</keyword>
<name>A0AAW9RVM7_9HYPH</name>
<dbReference type="RefSeq" id="WP_340329265.1">
    <property type="nucleotide sequence ID" value="NZ_JAZHOF010000003.1"/>
</dbReference>
<dbReference type="SUPFAM" id="SSF103473">
    <property type="entry name" value="MFS general substrate transporter"/>
    <property type="match status" value="1"/>
</dbReference>
<protein>
    <submittedName>
        <fullName evidence="8">MFS transporter</fullName>
    </submittedName>
</protein>
<feature type="transmembrane region" description="Helical" evidence="6">
    <location>
        <begin position="350"/>
        <end position="372"/>
    </location>
</feature>
<sequence length="664" mass="69591">MNSIRIHLSFALVLVLVAVLAFVSFRTADRAEGLIVPEIGQKAETAGRSVASLVDRALDVGIPLDRLVGIEAYLENVVEHNAGLSYVAIRGATDSVLYSAGEATSLAGARVPLASPAGEGAYVDIDLDPAYASNIVYKLWIDLAIVMVVTALVALELVYISFGVGVYGAIEGMELRLQSLRRGDLSEHTPVETGSVFGELARRFDERLAMVTARFRSLLETARTRGDAALEAALARLKDRYHLGEVFGASAVTVVAIRAPLFVFMLAEELTRPFLPIYIQRLASPIAGLSPEVVISLPMVVFLAIVAMAQPILGTVTERAGRRRSLMTGAALGAAGYVATAFAYDLIGLTLARAVTAVGFAFVFVAAQGFVIDSTDTRQRARGMAVFVGAILVAGMCGPPIGGILADRIGMPATFVLAGLFAAASLVLAALSLPRAAKVRKHVPSIHWRDFALTLGSVRLSALFFLCALPAKVILVAVCFFLVPLHVEALGNDQATIGRMLMIYPLAMVVLVPMFASFAGKVERRTALVTGGGLLAGAGGLLMLFGADNIYVIAVMLLVLGVGQALSITPQSALVGEFGAHLNGRVSESSLYGIFRLVERVGNALGPMIAGALLGLYGFSTTVVLIGICVALGAVVFGLTVGLRSGPEHNADDTADTAAEGNIA</sequence>
<feature type="transmembrane region" description="Helical" evidence="6">
    <location>
        <begin position="623"/>
        <end position="643"/>
    </location>
</feature>
<organism evidence="8 9">
    <name type="scientific">Microbaculum marinum</name>
    <dbReference type="NCBI Taxonomy" id="1764581"/>
    <lineage>
        <taxon>Bacteria</taxon>
        <taxon>Pseudomonadati</taxon>
        <taxon>Pseudomonadota</taxon>
        <taxon>Alphaproteobacteria</taxon>
        <taxon>Hyphomicrobiales</taxon>
        <taxon>Tepidamorphaceae</taxon>
        <taxon>Microbaculum</taxon>
    </lineage>
</organism>
<dbReference type="Pfam" id="PF07690">
    <property type="entry name" value="MFS_1"/>
    <property type="match status" value="1"/>
</dbReference>
<feature type="transmembrane region" description="Helical" evidence="6">
    <location>
        <begin position="503"/>
        <end position="520"/>
    </location>
</feature>
<proteinExistence type="predicted"/>
<keyword evidence="4 6" id="KW-1133">Transmembrane helix</keyword>
<evidence type="ECO:0000256" key="5">
    <source>
        <dbReference type="ARBA" id="ARBA00023136"/>
    </source>
</evidence>
<evidence type="ECO:0000259" key="7">
    <source>
        <dbReference type="PROSITE" id="PS50850"/>
    </source>
</evidence>
<keyword evidence="2" id="KW-0813">Transport</keyword>
<dbReference type="InterPro" id="IPR011701">
    <property type="entry name" value="MFS"/>
</dbReference>
<feature type="transmembrane region" description="Helical" evidence="6">
    <location>
        <begin position="246"/>
        <end position="267"/>
    </location>
</feature>
<feature type="transmembrane region" description="Helical" evidence="6">
    <location>
        <begin position="325"/>
        <end position="344"/>
    </location>
</feature>
<accession>A0AAW9RVM7</accession>
<evidence type="ECO:0000313" key="9">
    <source>
        <dbReference type="Proteomes" id="UP001378188"/>
    </source>
</evidence>
<evidence type="ECO:0000256" key="3">
    <source>
        <dbReference type="ARBA" id="ARBA00022692"/>
    </source>
</evidence>
<feature type="transmembrane region" description="Helical" evidence="6">
    <location>
        <begin position="293"/>
        <end position="313"/>
    </location>
</feature>
<evidence type="ECO:0000256" key="2">
    <source>
        <dbReference type="ARBA" id="ARBA00022448"/>
    </source>
</evidence>
<comment type="caution">
    <text evidence="8">The sequence shown here is derived from an EMBL/GenBank/DDBJ whole genome shotgun (WGS) entry which is preliminary data.</text>
</comment>
<feature type="transmembrane region" description="Helical" evidence="6">
    <location>
        <begin position="384"/>
        <end position="406"/>
    </location>
</feature>
<keyword evidence="9" id="KW-1185">Reference proteome</keyword>
<dbReference type="EMBL" id="JAZHOF010000003">
    <property type="protein sequence ID" value="MEJ8571566.1"/>
    <property type="molecule type" value="Genomic_DNA"/>
</dbReference>
<feature type="transmembrane region" description="Helical" evidence="6">
    <location>
        <begin position="412"/>
        <end position="433"/>
    </location>
</feature>
<feature type="domain" description="Major facilitator superfamily (MFS) profile" evidence="7">
    <location>
        <begin position="253"/>
        <end position="645"/>
    </location>
</feature>
<reference evidence="8 9" key="1">
    <citation type="submission" date="2024-02" db="EMBL/GenBank/DDBJ databases">
        <title>Genome analysis and characterization of Microbaculum marinisediminis sp. nov., isolated from marine sediment.</title>
        <authorList>
            <person name="Du Z.-J."/>
            <person name="Ye Y.-Q."/>
            <person name="Zhang Z.-R."/>
            <person name="Yuan S.-M."/>
            <person name="Zhang X.-Y."/>
        </authorList>
    </citation>
    <scope>NUCLEOTIDE SEQUENCE [LARGE SCALE GENOMIC DNA]</scope>
    <source>
        <strain evidence="8 9">SDUM1044001</strain>
    </source>
</reference>
<feature type="transmembrane region" description="Helical" evidence="6">
    <location>
        <begin position="527"/>
        <end position="545"/>
    </location>
</feature>
<evidence type="ECO:0000313" key="8">
    <source>
        <dbReference type="EMBL" id="MEJ8571566.1"/>
    </source>
</evidence>
<gene>
    <name evidence="8" type="ORF">V3328_08785</name>
</gene>
<evidence type="ECO:0000256" key="4">
    <source>
        <dbReference type="ARBA" id="ARBA00022989"/>
    </source>
</evidence>
<feature type="transmembrane region" description="Helical" evidence="6">
    <location>
        <begin position="551"/>
        <end position="576"/>
    </location>
</feature>
<dbReference type="AlphaFoldDB" id="A0AAW9RVM7"/>
<dbReference type="PANTHER" id="PTHR23506:SF23">
    <property type="entry name" value="GH10249P"/>
    <property type="match status" value="1"/>
</dbReference>